<reference evidence="1" key="1">
    <citation type="submission" date="2020-03" db="EMBL/GenBank/DDBJ databases">
        <title>The deep terrestrial virosphere.</title>
        <authorList>
            <person name="Holmfeldt K."/>
            <person name="Nilsson E."/>
            <person name="Simone D."/>
            <person name="Lopez-Fernandez M."/>
            <person name="Wu X."/>
            <person name="de Brujin I."/>
            <person name="Lundin D."/>
            <person name="Andersson A."/>
            <person name="Bertilsson S."/>
            <person name="Dopson M."/>
        </authorList>
    </citation>
    <scope>NUCLEOTIDE SEQUENCE</scope>
    <source>
        <strain evidence="1">MM415B04941</strain>
    </source>
</reference>
<protein>
    <submittedName>
        <fullName evidence="1">Uncharacterized protein</fullName>
    </submittedName>
</protein>
<sequence>MDIIANTNDKLFISVHRMVGAQLAELIDMLLHPPDSIAARRIKIANIEITLFEEEG</sequence>
<name>A0A6M3LPH4_9ZZZZ</name>
<proteinExistence type="predicted"/>
<dbReference type="AlphaFoldDB" id="A0A6M3LPH4"/>
<organism evidence="1">
    <name type="scientific">viral metagenome</name>
    <dbReference type="NCBI Taxonomy" id="1070528"/>
    <lineage>
        <taxon>unclassified sequences</taxon>
        <taxon>metagenomes</taxon>
        <taxon>organismal metagenomes</taxon>
    </lineage>
</organism>
<evidence type="ECO:0000313" key="1">
    <source>
        <dbReference type="EMBL" id="QJA96089.1"/>
    </source>
</evidence>
<dbReference type="EMBL" id="MT143369">
    <property type="protein sequence ID" value="QJA96089.1"/>
    <property type="molecule type" value="Genomic_DNA"/>
</dbReference>
<gene>
    <name evidence="1" type="ORF">MM415B04941_0009</name>
</gene>
<accession>A0A6M3LPH4</accession>